<dbReference type="Pfam" id="PF13838">
    <property type="entry name" value="Clathrin_H_link"/>
    <property type="match status" value="1"/>
</dbReference>
<evidence type="ECO:0000256" key="2">
    <source>
        <dbReference type="ARBA" id="ARBA00022737"/>
    </source>
</evidence>
<dbReference type="GO" id="GO:0030132">
    <property type="term" value="C:clathrin coat of coated pit"/>
    <property type="evidence" value="ECO:0007669"/>
    <property type="project" value="InterPro"/>
</dbReference>
<dbReference type="FunFam" id="1.25.40.10:FF:000005">
    <property type="entry name" value="Clathrin heavy chain"/>
    <property type="match status" value="1"/>
</dbReference>
<dbReference type="FunFam" id="1.25.40.10:FF:000002">
    <property type="entry name" value="Clathrin heavy chain"/>
    <property type="match status" value="1"/>
</dbReference>
<keyword evidence="3 6" id="KW-0472">Membrane</keyword>
<dbReference type="Proteomes" id="UP000242525">
    <property type="component" value="Unassembled WGS sequence"/>
</dbReference>
<feature type="repeat" description="CHCR" evidence="7">
    <location>
        <begin position="1277"/>
        <end position="1423"/>
    </location>
</feature>
<feature type="repeat" description="CHCR" evidence="7">
    <location>
        <begin position="836"/>
        <end position="975"/>
    </location>
</feature>
<keyword evidence="5 6" id="KW-0968">Cytoplasmic vesicle</keyword>
<sequence length="1674" mass="189263">MASGELPIKFQEHLQLSAVNVPDDAIGFTTCTLESDKYVCVRETTPSGNMVAIINLHDNNSVIRKNMSAESAIMNPSELIIALRAQGRTLQVFNLETKQRLKSATAPEDIVFWKWVSDTTLGLISETSIYHWDVTNPSQESPVKLTDRHPTLAGNQIINYHFNSDNSWSSLVGIAQENGRIVGHIQLYSKERNISQGIEGHASAFGLLRLDGASSDTKLFTFANRTATGAKLHIVEIDHQEGNPVYQKKAVDLYFPPELANDFPVAVEVSNKYGLIYIITKYGLIHLYDLESGVCIFMNRISSDSVFTATKYDATSGIIAINRKGQVLSVSVNEETIVPYILNNLGNSSLALALASRGGLQGADSLYQQQFNQLLNTGNYNEAAKIAANSPRGILRTQETIQRLKNIQAPPGQALPIIHYLSTLLDKGSLNKFESIELARPVLQQNRKPLLENWLSENKLECSEELGDIVHPHDPALALSIYLRANVPLKVVACFAELGEFDKILPYCQKVNYTPDYTQLLRNLVNTNPEKGAEFATQLVNQNAPGIDLERVADVFLSQNLIQQATAFLLEALKDNLPEHAHLQTRLLEVNLLNAPQVADAILGNEMFSHYDRARIAKLCEQSGLIQRALEHYDDIKDIKRVLAHTSNLSPEWLVSFFGKLTVEQTLSCLDEMLKTNIRQNLQVVIQVATKYSDLVGPLKLIKLFEDYKTPEGLYYYLQSIVNLSEDPDVVFKYIQAAAQIGQFSEIERIARDNNHYNPEKVKNFLKDAKLADQLPLIIVCDRFNFIHDLVLFLYQNQQFKFIEVYVQRVNPSRTPQVIAGLLDVDCDESVIKTLLSSVVGQVPIEPLVAEVEKRNRLKILLPFLEAVLAGGSQDSAVYDALAKIYIDSNNNPEKFLKENNLYNTLVVGKYCEKRDPYLAYIAYEKGQNDYELIHITNENSMFKHQARYLVGRADTDLWAFALSEDNIHRRSLVDQVVGTAVPESDSPEDVSIAVKAFLAADLPTELIELLEKIILEPSAFSDNQNLQNLMILTAIKSDKSKVSDYIERLDNYDVDDIATICLENGLNEEAFQVYDKAERHLDALNVLVDNIMSLDRAEAYVEKIDKPELWSQLGKAQLNGLRITDAIESYKKAQDPSNFAEVIEIASHAGKDEDLISYLTMARETLREPAIDGQLILSYAATDKLFEMKDLLNSPNVAEIESIGDKLYEEKKYEAAKILYTSISNWAKLASTLVFLDDYQSAVDCARKASSVKVWKQVNEACIEHKEFRLAQICGLNLIVHAEELQDLVERYEYIGCFDELISLFEQGLVLERAHMGMFTELGVLYSKYRPEKLMEHLKLFWSRINIPKVIKATEQAHLWPELVFLYCHYDEWDNAALAMIERSADAFDHTSFKDIIVKVANLEIYYKAINFYMAEHPQLITDLLSVFIPRVDVNRVVKMFKNSDNLPMIKPFLIAVQNQNNSTVNNALHDLFIEEEDYKSLKDSVDSFDRYDPIDLASRLEKHDLIFFRQIAAHLYKKNKKWNKSISLSKEDKLWKDAIDTAATSAKPEVAEELLRYFVETGNKECYVATLYTCYDLIRRDIVTELSWIHGLKDYTMPYLINVERENSLLVAQLKKDNDERKAKEKANQQKEEETPILGGNTRLMITQGGINGNSTGGSFMSNQNTGFAGGF</sequence>
<gene>
    <name evidence="9" type="ORF">BN980_GECA13s00098g</name>
</gene>
<feature type="domain" description="Clathrin heavy chain linker core motif" evidence="8">
    <location>
        <begin position="334"/>
        <end position="357"/>
    </location>
</feature>
<evidence type="ECO:0000313" key="10">
    <source>
        <dbReference type="Proteomes" id="UP000242525"/>
    </source>
</evidence>
<dbReference type="InterPro" id="IPR022365">
    <property type="entry name" value="Clathrin_H-chain_propeller_rpt"/>
</dbReference>
<evidence type="ECO:0000256" key="1">
    <source>
        <dbReference type="ARBA" id="ARBA00009535"/>
    </source>
</evidence>
<comment type="caution">
    <text evidence="9">The sequence shown here is derived from an EMBL/GenBank/DDBJ whole genome shotgun (WGS) entry which is preliminary data.</text>
</comment>
<dbReference type="GO" id="GO:0006898">
    <property type="term" value="P:receptor-mediated endocytosis"/>
    <property type="evidence" value="ECO:0007669"/>
    <property type="project" value="TreeGrafter"/>
</dbReference>
<dbReference type="InterPro" id="IPR055358">
    <property type="entry name" value="CHCR"/>
</dbReference>
<name>A0A0J9XG76_GEOCN</name>
<feature type="repeat" description="CHCR" evidence="7">
    <location>
        <begin position="689"/>
        <end position="831"/>
    </location>
</feature>
<dbReference type="Pfam" id="PF01394">
    <property type="entry name" value="Clathrin_propel"/>
    <property type="match status" value="1"/>
</dbReference>
<feature type="repeat" description="CHCR" evidence="7">
    <location>
        <begin position="982"/>
        <end position="1127"/>
    </location>
</feature>
<comment type="similarity">
    <text evidence="1 6">Belongs to the clathrin heavy chain family.</text>
</comment>
<dbReference type="GO" id="GO:0006895">
    <property type="term" value="P:Golgi to endosome transport"/>
    <property type="evidence" value="ECO:0007669"/>
    <property type="project" value="TreeGrafter"/>
</dbReference>
<dbReference type="PIRSF" id="PIRSF002290">
    <property type="entry name" value="Clathrin_H_chain"/>
    <property type="match status" value="1"/>
</dbReference>
<dbReference type="InterPro" id="IPR016024">
    <property type="entry name" value="ARM-type_fold"/>
</dbReference>
<dbReference type="PANTHER" id="PTHR10292">
    <property type="entry name" value="CLATHRIN HEAVY CHAIN RELATED"/>
    <property type="match status" value="1"/>
</dbReference>
<proteinExistence type="inferred from homology"/>
<dbReference type="FunFam" id="1.25.40.10:FF:000001">
    <property type="entry name" value="Clathrin heavy chain"/>
    <property type="match status" value="1"/>
</dbReference>
<dbReference type="SUPFAM" id="SSF48371">
    <property type="entry name" value="ARM repeat"/>
    <property type="match status" value="6"/>
</dbReference>
<evidence type="ECO:0000256" key="6">
    <source>
        <dbReference type="PIRNR" id="PIRNR002290"/>
    </source>
</evidence>
<dbReference type="PROSITE" id="PS50236">
    <property type="entry name" value="CHCR"/>
    <property type="match status" value="7"/>
</dbReference>
<evidence type="ECO:0000256" key="5">
    <source>
        <dbReference type="ARBA" id="ARBA00023329"/>
    </source>
</evidence>
<reference evidence="9" key="1">
    <citation type="submission" date="2014-03" db="EMBL/GenBank/DDBJ databases">
        <authorList>
            <person name="Casaregola S."/>
        </authorList>
    </citation>
    <scope>NUCLEOTIDE SEQUENCE [LARGE SCALE GENOMIC DNA]</scope>
    <source>
        <strain evidence="9">CLIB 918</strain>
    </source>
</reference>
<comment type="function">
    <text evidence="6">Clathrin is the major protein of the polyhedral coat of coated pits and vesicles.</text>
</comment>
<dbReference type="GO" id="GO:0030479">
    <property type="term" value="C:actin cortical patch"/>
    <property type="evidence" value="ECO:0007669"/>
    <property type="project" value="TreeGrafter"/>
</dbReference>
<dbReference type="GO" id="GO:0005829">
    <property type="term" value="C:cytosol"/>
    <property type="evidence" value="ECO:0007669"/>
    <property type="project" value="GOC"/>
</dbReference>
<dbReference type="Gene3D" id="2.130.10.110">
    <property type="entry name" value="Clathrin heavy-chain terminal domain"/>
    <property type="match status" value="1"/>
</dbReference>
<dbReference type="EMBL" id="CCBN010000013">
    <property type="protein sequence ID" value="CDO55910.1"/>
    <property type="molecule type" value="Genomic_DNA"/>
</dbReference>
<accession>A0A0J9XG76</accession>
<dbReference type="Gene3D" id="1.25.40.10">
    <property type="entry name" value="Tetratricopeptide repeat domain"/>
    <property type="match status" value="4"/>
</dbReference>
<dbReference type="InterPro" id="IPR015348">
    <property type="entry name" value="Clathrin_H-chain_linker_core"/>
</dbReference>
<dbReference type="GO" id="GO:0006886">
    <property type="term" value="P:intracellular protein transport"/>
    <property type="evidence" value="ECO:0007669"/>
    <property type="project" value="UniProtKB-UniRule"/>
</dbReference>
<dbReference type="InterPro" id="IPR011990">
    <property type="entry name" value="TPR-like_helical_dom_sf"/>
</dbReference>
<comment type="subcellular location">
    <subcellularLocation>
        <location evidence="6">Cytoplasmic vesicle membrane</location>
        <topology evidence="6">Peripheral membrane protein</topology>
        <orientation evidence="6">Cytoplasmic side</orientation>
    </subcellularLocation>
    <subcellularLocation>
        <location evidence="6">Membrane</location>
        <location evidence="6">Coated pit</location>
        <topology evidence="6">Peripheral membrane protein</topology>
        <orientation evidence="6">Cytoplasmic side</orientation>
    </subcellularLocation>
</comment>
<dbReference type="FunFam" id="1.25.40.10:FF:000082">
    <property type="entry name" value="Clathrin heavy chain"/>
    <property type="match status" value="1"/>
</dbReference>
<dbReference type="GO" id="GO:0030130">
    <property type="term" value="C:clathrin coat of trans-Golgi network vesicle"/>
    <property type="evidence" value="ECO:0007669"/>
    <property type="project" value="InterPro"/>
</dbReference>
<dbReference type="FunFam" id="2.130.10.110:FF:000003">
    <property type="entry name" value="Clathrin heavy chain"/>
    <property type="match status" value="1"/>
</dbReference>
<evidence type="ECO:0000313" key="9">
    <source>
        <dbReference type="EMBL" id="CDO55910.1"/>
    </source>
</evidence>
<dbReference type="SUPFAM" id="SSF50989">
    <property type="entry name" value="Clathrin heavy-chain terminal domain"/>
    <property type="match status" value="1"/>
</dbReference>
<evidence type="ECO:0000256" key="7">
    <source>
        <dbReference type="PROSITE-ProRule" id="PRU01006"/>
    </source>
</evidence>
<keyword evidence="2" id="KW-0677">Repeat</keyword>
<keyword evidence="4 6" id="KW-0168">Coated pit</keyword>
<dbReference type="PANTHER" id="PTHR10292:SF1">
    <property type="entry name" value="CLATHRIN HEAVY CHAIN"/>
    <property type="match status" value="1"/>
</dbReference>
<dbReference type="STRING" id="1173061.A0A0J9XG76"/>
<evidence type="ECO:0000256" key="3">
    <source>
        <dbReference type="ARBA" id="ARBA00023136"/>
    </source>
</evidence>
<dbReference type="Gene3D" id="1.25.40.730">
    <property type="match status" value="1"/>
</dbReference>
<feature type="repeat" description="CHCR" evidence="7">
    <location>
        <begin position="1426"/>
        <end position="1569"/>
    </location>
</feature>
<dbReference type="Pfam" id="PF09268">
    <property type="entry name" value="Clathrin-link"/>
    <property type="match status" value="1"/>
</dbReference>
<dbReference type="InterPro" id="IPR016341">
    <property type="entry name" value="Clathrin_heavy_chain"/>
</dbReference>
<dbReference type="GO" id="GO:0005198">
    <property type="term" value="F:structural molecule activity"/>
    <property type="evidence" value="ECO:0007669"/>
    <property type="project" value="InterPro"/>
</dbReference>
<dbReference type="SMART" id="SM00299">
    <property type="entry name" value="CLH"/>
    <property type="match status" value="7"/>
</dbReference>
<dbReference type="InterPro" id="IPR016025">
    <property type="entry name" value="Clathrin_H-chain_N"/>
</dbReference>
<evidence type="ECO:0000256" key="4">
    <source>
        <dbReference type="ARBA" id="ARBA00023176"/>
    </source>
</evidence>
<feature type="repeat" description="CHCR" evidence="7">
    <location>
        <begin position="540"/>
        <end position="686"/>
    </location>
</feature>
<dbReference type="InterPro" id="IPR000547">
    <property type="entry name" value="Clathrin_H-chain/VPS_repeat"/>
</dbReference>
<protein>
    <recommendedName>
        <fullName evidence="6">Clathrin heavy chain</fullName>
    </recommendedName>
</protein>
<evidence type="ECO:0000259" key="8">
    <source>
        <dbReference type="Pfam" id="PF09268"/>
    </source>
</evidence>
<feature type="repeat" description="CHCR" evidence="7">
    <location>
        <begin position="1131"/>
        <end position="1272"/>
    </location>
</feature>
<organism evidence="9 10">
    <name type="scientific">Geotrichum candidum</name>
    <name type="common">Oospora lactis</name>
    <name type="synonym">Dipodascus geotrichum</name>
    <dbReference type="NCBI Taxonomy" id="1173061"/>
    <lineage>
        <taxon>Eukaryota</taxon>
        <taxon>Fungi</taxon>
        <taxon>Dikarya</taxon>
        <taxon>Ascomycota</taxon>
        <taxon>Saccharomycotina</taxon>
        <taxon>Dipodascomycetes</taxon>
        <taxon>Dipodascales</taxon>
        <taxon>Dipodascaceae</taxon>
        <taxon>Geotrichum</taxon>
    </lineage>
</organism>
<dbReference type="GO" id="GO:0071439">
    <property type="term" value="C:clathrin complex"/>
    <property type="evidence" value="ECO:0007669"/>
    <property type="project" value="InterPro"/>
</dbReference>
<dbReference type="Pfam" id="PF00637">
    <property type="entry name" value="Clathrin"/>
    <property type="match status" value="7"/>
</dbReference>
<dbReference type="OrthoDB" id="2113814at2759"/>
<keyword evidence="10" id="KW-1185">Reference proteome</keyword>
<dbReference type="GO" id="GO:0032051">
    <property type="term" value="F:clathrin light chain binding"/>
    <property type="evidence" value="ECO:0007669"/>
    <property type="project" value="InterPro"/>
</dbReference>